<sequence length="833" mass="90922" precursor="true">MFDQFRYRWMLAFVASIFLGLPSAAAHQWNSTDGTLRGEAKLLSVDSERATLKLPDQSVVTQPLASLSRADREFIDAALAKTDAMRALAYNQSHLLLRTIERSDEIPNGKWRSAADPSLVQFAIPADVHIPFKISPSDKHPDSDETFVYASSPSPFVFHAPTRTVCDLRNGEYLSLRKAPAQFAASAISPDGTQLAFLLTRAVGALEISVVIWDVALDAQVRTITLPTLDDNNPRFDLFDFAGAGRIVAKEFSAKHILNITLSDGLIKKLPCDGSSATDGGFVLSPGGQFLFFYPDMGESDKLLVYDLITSKPHGHLMIPPHPQGPVEKTIAHINTAIGLNQYRRARLWIDSADGMSVSPDGRYLMFFLERHYSGEAVCYDVERGAIVGHQDLGDDQNPDAITWYGENRGCVLDGKTFVDRKSCEICYERTRPPGEMYESARFVDVDKLAYVDREGLHVVRISQWEMEKRTQGYAAGATDDDADLPILTASPNPSAPKPWQVKAAAPLTVAPATVVAPPQSAKFSDNVPQPRWKEACATDSGRIVVRDRDKGVTSFDMKTGLRARYVPPELTNADVHDVSASGRYALLSLGSRYRLDVFDAATMKPYASIRTSSKLFDRKNEVVWGGLIDDQHMAAVTQGGVLTCWTIPSCHQVYSVQLPFLPTSAVLSPQRERIFISGAPSDGIAILDSASGDAIGGLRDNTLGGFEGKMAAAAFTRDGKKLSVAYEAAGDPLFSTWDLEAGLAIKHVKSELMVQRLAYSDQGDLLAIVRDGYRSNAVLFQNGSLGAPQAIQPSTSRGSSPEFVIAGRKIWYLDDGRLFPLPIPTLAAGGSR</sequence>
<feature type="chain" id="PRO_5022971371" description="SLA1 homology domain-containing protein" evidence="1">
    <location>
        <begin position="27"/>
        <end position="833"/>
    </location>
</feature>
<evidence type="ECO:0008006" key="4">
    <source>
        <dbReference type="Google" id="ProtNLM"/>
    </source>
</evidence>
<organism evidence="2 3">
    <name type="scientific">Blastopirellula retiformator</name>
    <dbReference type="NCBI Taxonomy" id="2527970"/>
    <lineage>
        <taxon>Bacteria</taxon>
        <taxon>Pseudomonadati</taxon>
        <taxon>Planctomycetota</taxon>
        <taxon>Planctomycetia</taxon>
        <taxon>Pirellulales</taxon>
        <taxon>Pirellulaceae</taxon>
        <taxon>Blastopirellula</taxon>
    </lineage>
</organism>
<evidence type="ECO:0000313" key="2">
    <source>
        <dbReference type="EMBL" id="TWT32812.1"/>
    </source>
</evidence>
<name>A0A5C5V509_9BACT</name>
<dbReference type="OrthoDB" id="287215at2"/>
<dbReference type="Gene3D" id="2.120.10.30">
    <property type="entry name" value="TolB, C-terminal domain"/>
    <property type="match status" value="1"/>
</dbReference>
<dbReference type="AlphaFoldDB" id="A0A5C5V509"/>
<keyword evidence="3" id="KW-1185">Reference proteome</keyword>
<dbReference type="Pfam" id="PF07676">
    <property type="entry name" value="PD40"/>
    <property type="match status" value="1"/>
</dbReference>
<comment type="caution">
    <text evidence="2">The sequence shown here is derived from an EMBL/GenBank/DDBJ whole genome shotgun (WGS) entry which is preliminary data.</text>
</comment>
<dbReference type="InterPro" id="IPR011042">
    <property type="entry name" value="6-blade_b-propeller_TolB-like"/>
</dbReference>
<dbReference type="RefSeq" id="WP_146432123.1">
    <property type="nucleotide sequence ID" value="NZ_SJPF01000003.1"/>
</dbReference>
<proteinExistence type="predicted"/>
<feature type="signal peptide" evidence="1">
    <location>
        <begin position="1"/>
        <end position="26"/>
    </location>
</feature>
<dbReference type="InterPro" id="IPR015943">
    <property type="entry name" value="WD40/YVTN_repeat-like_dom_sf"/>
</dbReference>
<evidence type="ECO:0000313" key="3">
    <source>
        <dbReference type="Proteomes" id="UP000318878"/>
    </source>
</evidence>
<accession>A0A5C5V509</accession>
<dbReference type="Gene3D" id="2.130.10.10">
    <property type="entry name" value="YVTN repeat-like/Quinoprotein amine dehydrogenase"/>
    <property type="match status" value="1"/>
</dbReference>
<gene>
    <name evidence="2" type="ORF">Enr8_26180</name>
</gene>
<dbReference type="Gene3D" id="2.30.30.700">
    <property type="entry name" value="SLA1 homology domain 1"/>
    <property type="match status" value="1"/>
</dbReference>
<evidence type="ECO:0000256" key="1">
    <source>
        <dbReference type="SAM" id="SignalP"/>
    </source>
</evidence>
<dbReference type="SUPFAM" id="SSF82171">
    <property type="entry name" value="DPP6 N-terminal domain-like"/>
    <property type="match status" value="1"/>
</dbReference>
<dbReference type="Proteomes" id="UP000318878">
    <property type="component" value="Unassembled WGS sequence"/>
</dbReference>
<dbReference type="SUPFAM" id="SSF69322">
    <property type="entry name" value="Tricorn protease domain 2"/>
    <property type="match status" value="1"/>
</dbReference>
<dbReference type="InterPro" id="IPR011659">
    <property type="entry name" value="WD40"/>
</dbReference>
<reference evidence="2 3" key="1">
    <citation type="submission" date="2019-02" db="EMBL/GenBank/DDBJ databases">
        <title>Deep-cultivation of Planctomycetes and their phenomic and genomic characterization uncovers novel biology.</title>
        <authorList>
            <person name="Wiegand S."/>
            <person name="Jogler M."/>
            <person name="Boedeker C."/>
            <person name="Pinto D."/>
            <person name="Vollmers J."/>
            <person name="Rivas-Marin E."/>
            <person name="Kohn T."/>
            <person name="Peeters S.H."/>
            <person name="Heuer A."/>
            <person name="Rast P."/>
            <person name="Oberbeckmann S."/>
            <person name="Bunk B."/>
            <person name="Jeske O."/>
            <person name="Meyerdierks A."/>
            <person name="Storesund J.E."/>
            <person name="Kallscheuer N."/>
            <person name="Luecker S."/>
            <person name="Lage O.M."/>
            <person name="Pohl T."/>
            <person name="Merkel B.J."/>
            <person name="Hornburger P."/>
            <person name="Mueller R.-W."/>
            <person name="Bruemmer F."/>
            <person name="Labrenz M."/>
            <person name="Spormann A.M."/>
            <person name="Op Den Camp H."/>
            <person name="Overmann J."/>
            <person name="Amann R."/>
            <person name="Jetten M.S.M."/>
            <person name="Mascher T."/>
            <person name="Medema M.H."/>
            <person name="Devos D.P."/>
            <person name="Kaster A.-K."/>
            <person name="Ovreas L."/>
            <person name="Rohde M."/>
            <person name="Galperin M.Y."/>
            <person name="Jogler C."/>
        </authorList>
    </citation>
    <scope>NUCLEOTIDE SEQUENCE [LARGE SCALE GENOMIC DNA]</scope>
    <source>
        <strain evidence="2 3">Enr8</strain>
    </source>
</reference>
<protein>
    <recommendedName>
        <fullName evidence="4">SLA1 homology domain-containing protein</fullName>
    </recommendedName>
</protein>
<dbReference type="EMBL" id="SJPF01000003">
    <property type="protein sequence ID" value="TWT32812.1"/>
    <property type="molecule type" value="Genomic_DNA"/>
</dbReference>
<keyword evidence="1" id="KW-0732">Signal</keyword>